<name>A0A545SYD7_9RHOB</name>
<gene>
    <name evidence="1" type="ORF">FIL88_00980</name>
</gene>
<sequence length="59" mass="5867">MTCPLCASDAPLSSFPVPGGPVDASADVCATCAAQIDGTPEDAHWRGLTSSMWSEGAAG</sequence>
<organism evidence="1 2">
    <name type="scientific">Aliiroseovarius halocynthiae</name>
    <dbReference type="NCBI Taxonomy" id="985055"/>
    <lineage>
        <taxon>Bacteria</taxon>
        <taxon>Pseudomonadati</taxon>
        <taxon>Pseudomonadota</taxon>
        <taxon>Alphaproteobacteria</taxon>
        <taxon>Rhodobacterales</taxon>
        <taxon>Paracoccaceae</taxon>
        <taxon>Aliiroseovarius</taxon>
    </lineage>
</organism>
<dbReference type="AlphaFoldDB" id="A0A545SYD7"/>
<protein>
    <submittedName>
        <fullName evidence="1">Uncharacterized protein</fullName>
    </submittedName>
</protein>
<dbReference type="RefSeq" id="WP_142851957.1">
    <property type="nucleotide sequence ID" value="NZ_FXWW01000001.1"/>
</dbReference>
<dbReference type="EMBL" id="VICH01000002">
    <property type="protein sequence ID" value="TQV69977.1"/>
    <property type="molecule type" value="Genomic_DNA"/>
</dbReference>
<accession>A0A545SYD7</accession>
<comment type="caution">
    <text evidence="1">The sequence shown here is derived from an EMBL/GenBank/DDBJ whole genome shotgun (WGS) entry which is preliminary data.</text>
</comment>
<evidence type="ECO:0000313" key="2">
    <source>
        <dbReference type="Proteomes" id="UP000315816"/>
    </source>
</evidence>
<reference evidence="1 2" key="1">
    <citation type="submission" date="2019-06" db="EMBL/GenBank/DDBJ databases">
        <title>A novel species of marine bacteria.</title>
        <authorList>
            <person name="Wang Y."/>
        </authorList>
    </citation>
    <scope>NUCLEOTIDE SEQUENCE [LARGE SCALE GENOMIC DNA]</scope>
    <source>
        <strain evidence="1 2">MA1-10</strain>
    </source>
</reference>
<dbReference type="Proteomes" id="UP000315816">
    <property type="component" value="Unassembled WGS sequence"/>
</dbReference>
<evidence type="ECO:0000313" key="1">
    <source>
        <dbReference type="EMBL" id="TQV69977.1"/>
    </source>
</evidence>
<keyword evidence="2" id="KW-1185">Reference proteome</keyword>
<dbReference type="OrthoDB" id="9810131at2"/>
<proteinExistence type="predicted"/>